<dbReference type="SUPFAM" id="SSF103473">
    <property type="entry name" value="MFS general substrate transporter"/>
    <property type="match status" value="1"/>
</dbReference>
<evidence type="ECO:0000259" key="11">
    <source>
        <dbReference type="PROSITE" id="PS50850"/>
    </source>
</evidence>
<evidence type="ECO:0000256" key="1">
    <source>
        <dbReference type="ARBA" id="ARBA00004429"/>
    </source>
</evidence>
<proteinExistence type="inferred from homology"/>
<reference evidence="12 13" key="1">
    <citation type="journal article" date="2009" name="Stand. Genomic Sci.">
        <title>Complete genome sequence of Sanguibacter keddieii type strain (ST-74).</title>
        <authorList>
            <person name="Ivanova N."/>
            <person name="Sikorski J."/>
            <person name="Sims D."/>
            <person name="Brettin T."/>
            <person name="Detter J.C."/>
            <person name="Han C."/>
            <person name="Lapidus A."/>
            <person name="Copeland A."/>
            <person name="Glavina Del Rio T."/>
            <person name="Nolan M."/>
            <person name="Chen F."/>
            <person name="Lucas S."/>
            <person name="Tice H."/>
            <person name="Cheng J.F."/>
            <person name="Bruce D."/>
            <person name="Goodwin L."/>
            <person name="Pitluck S."/>
            <person name="Pati A."/>
            <person name="Mavromatis K."/>
            <person name="Chen A."/>
            <person name="Palaniappan K."/>
            <person name="D'haeseleer P."/>
            <person name="Chain P."/>
            <person name="Bristow J."/>
            <person name="Eisen J.A."/>
            <person name="Markowitz V."/>
            <person name="Hugenholtz P."/>
            <person name="Goker M."/>
            <person name="Pukall R."/>
            <person name="Klenk H.P."/>
            <person name="Kyrpides N.C."/>
        </authorList>
    </citation>
    <scope>NUCLEOTIDE SEQUENCE [LARGE SCALE GENOMIC DNA]</scope>
    <source>
        <strain evidence="13">ATCC 51767 / DSM 10542 / NCFB 3025 / ST-74</strain>
    </source>
</reference>
<protein>
    <recommendedName>
        <fullName evidence="8">Multidrug efflux pump Tap</fullName>
    </recommendedName>
</protein>
<dbReference type="KEGG" id="ske:Sked_09700"/>
<accession>D1BCS2</accession>
<feature type="transmembrane region" description="Helical" evidence="10">
    <location>
        <begin position="141"/>
        <end position="160"/>
    </location>
</feature>
<organism evidence="12 13">
    <name type="scientific">Sanguibacter keddieii (strain ATCC 51767 / DSM 10542 / NCFB 3025 / ST-74)</name>
    <dbReference type="NCBI Taxonomy" id="446469"/>
    <lineage>
        <taxon>Bacteria</taxon>
        <taxon>Bacillati</taxon>
        <taxon>Actinomycetota</taxon>
        <taxon>Actinomycetes</taxon>
        <taxon>Micrococcales</taxon>
        <taxon>Sanguibacteraceae</taxon>
        <taxon>Sanguibacter</taxon>
    </lineage>
</organism>
<dbReference type="PANTHER" id="PTHR23513">
    <property type="entry name" value="INTEGRAL MEMBRANE EFFLUX PROTEIN-RELATED"/>
    <property type="match status" value="1"/>
</dbReference>
<dbReference type="CDD" id="cd06173">
    <property type="entry name" value="MFS_MefA_like"/>
    <property type="match status" value="1"/>
</dbReference>
<dbReference type="PANTHER" id="PTHR23513:SF9">
    <property type="entry name" value="ENTEROBACTIN EXPORTER ENTS"/>
    <property type="match status" value="1"/>
</dbReference>
<evidence type="ECO:0000256" key="10">
    <source>
        <dbReference type="SAM" id="Phobius"/>
    </source>
</evidence>
<evidence type="ECO:0000256" key="9">
    <source>
        <dbReference type="SAM" id="MobiDB-lite"/>
    </source>
</evidence>
<dbReference type="InterPro" id="IPR036259">
    <property type="entry name" value="MFS_trans_sf"/>
</dbReference>
<feature type="transmembrane region" description="Helical" evidence="10">
    <location>
        <begin position="275"/>
        <end position="295"/>
    </location>
</feature>
<dbReference type="STRING" id="446469.Sked_09700"/>
<dbReference type="PROSITE" id="PS50850">
    <property type="entry name" value="MFS"/>
    <property type="match status" value="1"/>
</dbReference>
<dbReference type="eggNOG" id="COG2271">
    <property type="taxonomic scope" value="Bacteria"/>
</dbReference>
<keyword evidence="4 10" id="KW-0812">Transmembrane</keyword>
<feature type="transmembrane region" description="Helical" evidence="10">
    <location>
        <begin position="393"/>
        <end position="413"/>
    </location>
</feature>
<dbReference type="Pfam" id="PF07690">
    <property type="entry name" value="MFS_1"/>
    <property type="match status" value="1"/>
</dbReference>
<dbReference type="HOGENOM" id="CLU_034180_2_0_11"/>
<feature type="compositionally biased region" description="Acidic residues" evidence="9">
    <location>
        <begin position="423"/>
        <end position="435"/>
    </location>
</feature>
<dbReference type="Proteomes" id="UP000000322">
    <property type="component" value="Chromosome"/>
</dbReference>
<feature type="transmembrane region" description="Helical" evidence="10">
    <location>
        <begin position="241"/>
        <end position="263"/>
    </location>
</feature>
<dbReference type="OrthoDB" id="3177993at2"/>
<dbReference type="EMBL" id="CP001819">
    <property type="protein sequence ID" value="ACZ20920.1"/>
    <property type="molecule type" value="Genomic_DNA"/>
</dbReference>
<keyword evidence="6 10" id="KW-0472">Membrane</keyword>
<feature type="domain" description="Major facilitator superfamily (MFS) profile" evidence="11">
    <location>
        <begin position="237"/>
        <end position="469"/>
    </location>
</feature>
<evidence type="ECO:0000256" key="4">
    <source>
        <dbReference type="ARBA" id="ARBA00022692"/>
    </source>
</evidence>
<evidence type="ECO:0000256" key="7">
    <source>
        <dbReference type="ARBA" id="ARBA00038075"/>
    </source>
</evidence>
<evidence type="ECO:0000256" key="6">
    <source>
        <dbReference type="ARBA" id="ARBA00023136"/>
    </source>
</evidence>
<keyword evidence="5 10" id="KW-1133">Transmembrane helix</keyword>
<dbReference type="AlphaFoldDB" id="D1BCS2"/>
<name>D1BCS2_SANKS</name>
<evidence type="ECO:0000313" key="13">
    <source>
        <dbReference type="Proteomes" id="UP000000322"/>
    </source>
</evidence>
<feature type="region of interest" description="Disordered" evidence="9">
    <location>
        <begin position="193"/>
        <end position="216"/>
    </location>
</feature>
<gene>
    <name evidence="12" type="ordered locus">Sked_09700</name>
</gene>
<comment type="similarity">
    <text evidence="7">Belongs to the major facilitator superfamily. Drug:H(+) antiporter-3 (DHA3) (TC 2.A.1.21) family.</text>
</comment>
<evidence type="ECO:0000256" key="3">
    <source>
        <dbReference type="ARBA" id="ARBA00022475"/>
    </source>
</evidence>
<keyword evidence="3" id="KW-1003">Cell membrane</keyword>
<feature type="region of interest" description="Disordered" evidence="9">
    <location>
        <begin position="421"/>
        <end position="443"/>
    </location>
</feature>
<feature type="transmembrane region" description="Helical" evidence="10">
    <location>
        <begin position="365"/>
        <end position="387"/>
    </location>
</feature>
<sequence>MTRHAVLYLTASALSLLGNSVVAVALPLLVLMRTGSATSAGTVALATAVPAILVGVVGGLVIDRVGRRRASIVSDVVSAVAVAALPVVDLLTGLDLGWFVALGVLGAIGDVPGMTAREALVPAVARSSGVPLERLVGIRESIEAGVMVVGPALAGVLLVTLGDTTVLWVTAATSALAALVTAMLPRALDTLPAQPDGADAHDGSLPTSPALPRRGGRARAALRRSSDELRAGLAVVIRDRLLLGGTLLSLGSLLALAGLQGIVLPVHFTTTGEPGRLGLVLSAMAAGLLVGATLYSVLGPRMSPRTVFVSSMLGVGVGVVGMSLLPVTWLLLASAAVAGVSSGLMNPVLQVAMMRRTPEAARGRVLGLQGSAMMAVAPVAVFGAGLLVDAAGLRATGVVVAVGFVVVVVLGVLSPALRGLGDADGESADDDDDDDGTVRDGVDLAVDVRDTRLLPTAAPADGTPRAGGS</sequence>
<keyword evidence="2" id="KW-0813">Transport</keyword>
<evidence type="ECO:0000256" key="2">
    <source>
        <dbReference type="ARBA" id="ARBA00022448"/>
    </source>
</evidence>
<dbReference type="RefSeq" id="WP_012865989.1">
    <property type="nucleotide sequence ID" value="NC_013521.1"/>
</dbReference>
<feature type="transmembrane region" description="Helical" evidence="10">
    <location>
        <begin position="166"/>
        <end position="184"/>
    </location>
</feature>
<dbReference type="GO" id="GO:0005886">
    <property type="term" value="C:plasma membrane"/>
    <property type="evidence" value="ECO:0007669"/>
    <property type="project" value="UniProtKB-SubCell"/>
</dbReference>
<evidence type="ECO:0000313" key="12">
    <source>
        <dbReference type="EMBL" id="ACZ20920.1"/>
    </source>
</evidence>
<evidence type="ECO:0000256" key="8">
    <source>
        <dbReference type="ARBA" id="ARBA00040914"/>
    </source>
</evidence>
<feature type="transmembrane region" description="Helical" evidence="10">
    <location>
        <begin position="307"/>
        <end position="325"/>
    </location>
</feature>
<dbReference type="InterPro" id="IPR011701">
    <property type="entry name" value="MFS"/>
</dbReference>
<feature type="transmembrane region" description="Helical" evidence="10">
    <location>
        <begin position="41"/>
        <end position="60"/>
    </location>
</feature>
<comment type="subcellular location">
    <subcellularLocation>
        <location evidence="1">Cell inner membrane</location>
        <topology evidence="1">Multi-pass membrane protein</topology>
    </subcellularLocation>
</comment>
<dbReference type="GO" id="GO:0022857">
    <property type="term" value="F:transmembrane transporter activity"/>
    <property type="evidence" value="ECO:0007669"/>
    <property type="project" value="InterPro"/>
</dbReference>
<feature type="transmembrane region" description="Helical" evidence="10">
    <location>
        <begin position="331"/>
        <end position="353"/>
    </location>
</feature>
<dbReference type="InterPro" id="IPR020846">
    <property type="entry name" value="MFS_dom"/>
</dbReference>
<dbReference type="Gene3D" id="1.20.1250.20">
    <property type="entry name" value="MFS general substrate transporter like domains"/>
    <property type="match status" value="1"/>
</dbReference>
<keyword evidence="13" id="KW-1185">Reference proteome</keyword>
<evidence type="ECO:0000256" key="5">
    <source>
        <dbReference type="ARBA" id="ARBA00022989"/>
    </source>
</evidence>